<geneLocation type="plasmid" evidence="1 2">
    <name>pBN1</name>
</geneLocation>
<dbReference type="Proteomes" id="UP000215158">
    <property type="component" value="Plasmid pBN1"/>
</dbReference>
<protein>
    <recommendedName>
        <fullName evidence="3">Preprotein translocase subunit SecA</fullName>
    </recommendedName>
</protein>
<dbReference type="KEGG" id="parb:CJU94_33430"/>
<dbReference type="AlphaFoldDB" id="A0A248VX61"/>
<sequence>MLSPHEFATLMLLRDAPDPLSLDRADLEVLLERQLVTLEQLASGQQRPLVTDHGQLFLKAAARMLNDK</sequence>
<organism evidence="1 2">
    <name type="scientific">Paraburkholderia aromaticivorans</name>
    <dbReference type="NCBI Taxonomy" id="2026199"/>
    <lineage>
        <taxon>Bacteria</taxon>
        <taxon>Pseudomonadati</taxon>
        <taxon>Pseudomonadota</taxon>
        <taxon>Betaproteobacteria</taxon>
        <taxon>Burkholderiales</taxon>
        <taxon>Burkholderiaceae</taxon>
        <taxon>Paraburkholderia</taxon>
    </lineage>
</organism>
<accession>A0A248VX61</accession>
<evidence type="ECO:0000313" key="1">
    <source>
        <dbReference type="EMBL" id="ASW03132.1"/>
    </source>
</evidence>
<dbReference type="RefSeq" id="WP_095422965.1">
    <property type="nucleotide sequence ID" value="NZ_CP022991.1"/>
</dbReference>
<keyword evidence="1" id="KW-0614">Plasmid</keyword>
<reference evidence="1 2" key="1">
    <citation type="submission" date="2017-08" db="EMBL/GenBank/DDBJ databases">
        <title>Identification and genetic characteristics of simultaneous BTEX- and naphthalene-degrading Paraburkholderia sp. BN5 isolated from petroleum-contaminated soil.</title>
        <authorList>
            <person name="Lee Y."/>
            <person name="Jeon C.O."/>
        </authorList>
    </citation>
    <scope>NUCLEOTIDE SEQUENCE [LARGE SCALE GENOMIC DNA]</scope>
    <source>
        <strain evidence="1 2">BN5</strain>
        <plasmid evidence="1 2">pBN1</plasmid>
    </source>
</reference>
<name>A0A248VX61_9BURK</name>
<dbReference type="OrthoDB" id="9034987at2"/>
<gene>
    <name evidence="1" type="ORF">CJU94_33430</name>
</gene>
<keyword evidence="2" id="KW-1185">Reference proteome</keyword>
<evidence type="ECO:0008006" key="3">
    <source>
        <dbReference type="Google" id="ProtNLM"/>
    </source>
</evidence>
<dbReference type="EMBL" id="CP022991">
    <property type="protein sequence ID" value="ASW03132.1"/>
    <property type="molecule type" value="Genomic_DNA"/>
</dbReference>
<proteinExistence type="predicted"/>
<evidence type="ECO:0000313" key="2">
    <source>
        <dbReference type="Proteomes" id="UP000215158"/>
    </source>
</evidence>